<dbReference type="AlphaFoldDB" id="A0A1B6IB68"/>
<protein>
    <submittedName>
        <fullName evidence="1">Uncharacterized protein</fullName>
    </submittedName>
</protein>
<dbReference type="EMBL" id="GECU01023563">
    <property type="protein sequence ID" value="JAS84143.1"/>
    <property type="molecule type" value="Transcribed_RNA"/>
</dbReference>
<feature type="non-terminal residue" evidence="1">
    <location>
        <position position="272"/>
    </location>
</feature>
<reference evidence="1" key="1">
    <citation type="submission" date="2015-11" db="EMBL/GenBank/DDBJ databases">
        <title>De novo transcriptome assembly of four potential Pierce s Disease insect vectors from Arizona vineyards.</title>
        <authorList>
            <person name="Tassone E.E."/>
        </authorList>
    </citation>
    <scope>NUCLEOTIDE SEQUENCE</scope>
</reference>
<sequence>PTKDSSLEIAEQQNQLLESTQTLLKALQTHVDTLEISEQKICLSKVAQVLQIVLQKHRNFRKKKNYIVESVKLLQKILQGAIPLTNAQKDNYLKMLQLVQKIFSNPLASTCLEFAIPKENVQNERVETPQEKLQVQHDIDDSRKLDAEEQETATCSTLTSLFPSTHDQKRSDSGDLETVTLVTEDALQEIDREISELCLLRQSSVFLGDKKLSIISVGKTETSLYASLAYLLCGISCKTFSKLATAAKKLRTDAKLFLRANKEVFLSNLNQL</sequence>
<name>A0A1B6IB68_9HEMI</name>
<feature type="non-terminal residue" evidence="1">
    <location>
        <position position="1"/>
    </location>
</feature>
<gene>
    <name evidence="1" type="ORF">g.20370</name>
</gene>
<evidence type="ECO:0000313" key="1">
    <source>
        <dbReference type="EMBL" id="JAS84143.1"/>
    </source>
</evidence>
<accession>A0A1B6IB68</accession>
<proteinExistence type="predicted"/>
<organism evidence="1">
    <name type="scientific">Homalodisca liturata</name>
    <dbReference type="NCBI Taxonomy" id="320908"/>
    <lineage>
        <taxon>Eukaryota</taxon>
        <taxon>Metazoa</taxon>
        <taxon>Ecdysozoa</taxon>
        <taxon>Arthropoda</taxon>
        <taxon>Hexapoda</taxon>
        <taxon>Insecta</taxon>
        <taxon>Pterygota</taxon>
        <taxon>Neoptera</taxon>
        <taxon>Paraneoptera</taxon>
        <taxon>Hemiptera</taxon>
        <taxon>Auchenorrhyncha</taxon>
        <taxon>Membracoidea</taxon>
        <taxon>Cicadellidae</taxon>
        <taxon>Cicadellinae</taxon>
        <taxon>Proconiini</taxon>
        <taxon>Homalodisca</taxon>
    </lineage>
</organism>